<feature type="signal peptide" evidence="11">
    <location>
        <begin position="1"/>
        <end position="15"/>
    </location>
</feature>
<name>A0A8J9ZDD3_BRALA</name>
<feature type="disulfide bond" evidence="10">
    <location>
        <begin position="26"/>
        <end position="32"/>
    </location>
</feature>
<keyword evidence="7 10" id="KW-1015">Disulfide bond</keyword>
<sequence length="137" mass="14919">MKTAVLLFFIGAAVAVTYDECIQCICIVETSCAMPDPLCNFDLHGSEACGPYQITYPYWIDGGRQGGDWKSCTESFSCSNSTVDGYMARYATEARLGHPPGCEDWARIHNGGPNGHTSAATLGYWGRVHGCLHNYLP</sequence>
<dbReference type="Gene3D" id="1.10.530.10">
    <property type="match status" value="1"/>
</dbReference>
<feature type="chain" id="PRO_5035466115" description="lysozyme" evidence="11">
    <location>
        <begin position="16"/>
        <end position="137"/>
    </location>
</feature>
<dbReference type="EMBL" id="OV696704">
    <property type="protein sequence ID" value="CAH1251446.1"/>
    <property type="molecule type" value="Genomic_DNA"/>
</dbReference>
<dbReference type="PROSITE" id="PS51909">
    <property type="entry name" value="LYSOZYME_I"/>
    <property type="match status" value="1"/>
</dbReference>
<evidence type="ECO:0000313" key="12">
    <source>
        <dbReference type="EMBL" id="CAH1251446.1"/>
    </source>
</evidence>
<dbReference type="PANTHER" id="PTHR11195:SF13">
    <property type="entry name" value="INVERTEBRATE-TYPE LYSOZYME 2-RELATED"/>
    <property type="match status" value="1"/>
</dbReference>
<feature type="disulfide bond" evidence="10">
    <location>
        <begin position="21"/>
        <end position="102"/>
    </location>
</feature>
<feature type="disulfide bond" evidence="10">
    <location>
        <begin position="72"/>
        <end position="78"/>
    </location>
</feature>
<accession>A0A8J9ZDD3</accession>
<proteinExistence type="predicted"/>
<evidence type="ECO:0000256" key="11">
    <source>
        <dbReference type="SAM" id="SignalP"/>
    </source>
</evidence>
<dbReference type="InterPro" id="IPR023346">
    <property type="entry name" value="Lysozyme-like_dom_sf"/>
</dbReference>
<dbReference type="Proteomes" id="UP000838412">
    <property type="component" value="Chromosome 19"/>
</dbReference>
<keyword evidence="5" id="KW-0378">Hydrolase</keyword>
<dbReference type="PANTHER" id="PTHR11195">
    <property type="entry name" value="DESTABILASE-RELATED"/>
    <property type="match status" value="1"/>
</dbReference>
<keyword evidence="4" id="KW-0081">Bacteriolytic enzyme</keyword>
<dbReference type="CDD" id="cd16890">
    <property type="entry name" value="lyz_i"/>
    <property type="match status" value="1"/>
</dbReference>
<evidence type="ECO:0000256" key="7">
    <source>
        <dbReference type="ARBA" id="ARBA00023157"/>
    </source>
</evidence>
<evidence type="ECO:0000256" key="5">
    <source>
        <dbReference type="ARBA" id="ARBA00022801"/>
    </source>
</evidence>
<evidence type="ECO:0000256" key="10">
    <source>
        <dbReference type="PIRSR" id="PIRSR608597-3"/>
    </source>
</evidence>
<evidence type="ECO:0000256" key="2">
    <source>
        <dbReference type="ARBA" id="ARBA00012732"/>
    </source>
</evidence>
<feature type="disulfide bond" evidence="10">
    <location>
        <begin position="39"/>
        <end position="49"/>
    </location>
</feature>
<evidence type="ECO:0000313" key="13">
    <source>
        <dbReference type="Proteomes" id="UP000838412"/>
    </source>
</evidence>
<dbReference type="EC" id="3.2.1.17" evidence="2"/>
<evidence type="ECO:0000256" key="9">
    <source>
        <dbReference type="PIRSR" id="PIRSR608597-1"/>
    </source>
</evidence>
<gene>
    <name evidence="12" type="primary">Hypp9067</name>
    <name evidence="12" type="ORF">BLAG_LOCUS11843</name>
</gene>
<protein>
    <recommendedName>
        <fullName evidence="2">lysozyme</fullName>
        <ecNumber evidence="2">3.2.1.17</ecNumber>
    </recommendedName>
</protein>
<reference evidence="12" key="1">
    <citation type="submission" date="2022-01" db="EMBL/GenBank/DDBJ databases">
        <authorList>
            <person name="Braso-Vives M."/>
        </authorList>
    </citation>
    <scope>NUCLEOTIDE SEQUENCE</scope>
</reference>
<evidence type="ECO:0000256" key="1">
    <source>
        <dbReference type="ARBA" id="ARBA00000632"/>
    </source>
</evidence>
<dbReference type="InterPro" id="IPR008597">
    <property type="entry name" value="Invert_lysozyme"/>
</dbReference>
<dbReference type="SUPFAM" id="SSF53955">
    <property type="entry name" value="Lysozyme-like"/>
    <property type="match status" value="1"/>
</dbReference>
<dbReference type="AlphaFoldDB" id="A0A8J9ZDD3"/>
<feature type="active site" description="Nucleophile" evidence="9">
    <location>
        <position position="42"/>
    </location>
</feature>
<evidence type="ECO:0000256" key="3">
    <source>
        <dbReference type="ARBA" id="ARBA00022529"/>
    </source>
</evidence>
<dbReference type="GO" id="GO:0031640">
    <property type="term" value="P:killing of cells of another organism"/>
    <property type="evidence" value="ECO:0007669"/>
    <property type="project" value="UniProtKB-KW"/>
</dbReference>
<comment type="catalytic activity">
    <reaction evidence="1">
        <text>Hydrolysis of (1-&gt;4)-beta-linkages between N-acetylmuramic acid and N-acetyl-D-glucosamine residues in a peptidoglycan and between N-acetyl-D-glucosamine residues in chitodextrins.</text>
        <dbReference type="EC" id="3.2.1.17"/>
    </reaction>
</comment>
<evidence type="ECO:0000256" key="4">
    <source>
        <dbReference type="ARBA" id="ARBA00022638"/>
    </source>
</evidence>
<feature type="active site" description="Nucleophile" evidence="9">
    <location>
        <position position="29"/>
    </location>
</feature>
<organism evidence="12 13">
    <name type="scientific">Branchiostoma lanceolatum</name>
    <name type="common">Common lancelet</name>
    <name type="synonym">Amphioxus lanceolatum</name>
    <dbReference type="NCBI Taxonomy" id="7740"/>
    <lineage>
        <taxon>Eukaryota</taxon>
        <taxon>Metazoa</taxon>
        <taxon>Chordata</taxon>
        <taxon>Cephalochordata</taxon>
        <taxon>Leptocardii</taxon>
        <taxon>Amphioxiformes</taxon>
        <taxon>Branchiostomatidae</taxon>
        <taxon>Branchiostoma</taxon>
    </lineage>
</organism>
<evidence type="ECO:0000256" key="8">
    <source>
        <dbReference type="ARBA" id="ARBA00023295"/>
    </source>
</evidence>
<keyword evidence="3" id="KW-0929">Antimicrobial</keyword>
<dbReference type="OrthoDB" id="6337871at2759"/>
<keyword evidence="11" id="KW-0732">Signal</keyword>
<dbReference type="GO" id="GO:0042742">
    <property type="term" value="P:defense response to bacterium"/>
    <property type="evidence" value="ECO:0007669"/>
    <property type="project" value="UniProtKB-KW"/>
</dbReference>
<dbReference type="GO" id="GO:0003796">
    <property type="term" value="F:lysozyme activity"/>
    <property type="evidence" value="ECO:0007669"/>
    <property type="project" value="UniProtKB-EC"/>
</dbReference>
<keyword evidence="8" id="KW-0326">Glycosidase</keyword>
<keyword evidence="6" id="KW-0044">Antibiotic</keyword>
<keyword evidence="13" id="KW-1185">Reference proteome</keyword>
<dbReference type="Pfam" id="PF05497">
    <property type="entry name" value="Destabilase"/>
    <property type="match status" value="1"/>
</dbReference>
<evidence type="ECO:0000256" key="6">
    <source>
        <dbReference type="ARBA" id="ARBA00023022"/>
    </source>
</evidence>